<evidence type="ECO:0000256" key="1">
    <source>
        <dbReference type="SAM" id="Phobius"/>
    </source>
</evidence>
<comment type="caution">
    <text evidence="2">The sequence shown here is derived from an EMBL/GenBank/DDBJ whole genome shotgun (WGS) entry which is preliminary data.</text>
</comment>
<accession>A0A2I0KIY1</accession>
<keyword evidence="1" id="KW-0472">Membrane</keyword>
<keyword evidence="1" id="KW-0812">Transmembrane</keyword>
<gene>
    <name evidence="2" type="ORF">CRG98_011147</name>
</gene>
<dbReference type="Proteomes" id="UP000233551">
    <property type="component" value="Unassembled WGS sequence"/>
</dbReference>
<proteinExistence type="predicted"/>
<keyword evidence="3" id="KW-1185">Reference proteome</keyword>
<name>A0A2I0KIY1_PUNGR</name>
<dbReference type="AlphaFoldDB" id="A0A2I0KIY1"/>
<reference evidence="2 3" key="1">
    <citation type="submission" date="2017-11" db="EMBL/GenBank/DDBJ databases">
        <title>De-novo sequencing of pomegranate (Punica granatum L.) genome.</title>
        <authorList>
            <person name="Akparov Z."/>
            <person name="Amiraslanov A."/>
            <person name="Hajiyeva S."/>
            <person name="Abbasov M."/>
            <person name="Kaur K."/>
            <person name="Hamwieh A."/>
            <person name="Solovyev V."/>
            <person name="Salamov A."/>
            <person name="Braich B."/>
            <person name="Kosarev P."/>
            <person name="Mahmoud A."/>
            <person name="Hajiyev E."/>
            <person name="Babayeva S."/>
            <person name="Izzatullayeva V."/>
            <person name="Mammadov A."/>
            <person name="Mammadov A."/>
            <person name="Sharifova S."/>
            <person name="Ojaghi J."/>
            <person name="Eynullazada K."/>
            <person name="Bayramov B."/>
            <person name="Abdulazimova A."/>
            <person name="Shahmuradov I."/>
        </authorList>
    </citation>
    <scope>NUCLEOTIDE SEQUENCE [LARGE SCALE GENOMIC DNA]</scope>
    <source>
        <strain evidence="3">cv. AG2017</strain>
        <tissue evidence="2">Leaf</tissue>
    </source>
</reference>
<organism evidence="2 3">
    <name type="scientific">Punica granatum</name>
    <name type="common">Pomegranate</name>
    <dbReference type="NCBI Taxonomy" id="22663"/>
    <lineage>
        <taxon>Eukaryota</taxon>
        <taxon>Viridiplantae</taxon>
        <taxon>Streptophyta</taxon>
        <taxon>Embryophyta</taxon>
        <taxon>Tracheophyta</taxon>
        <taxon>Spermatophyta</taxon>
        <taxon>Magnoliopsida</taxon>
        <taxon>eudicotyledons</taxon>
        <taxon>Gunneridae</taxon>
        <taxon>Pentapetalae</taxon>
        <taxon>rosids</taxon>
        <taxon>malvids</taxon>
        <taxon>Myrtales</taxon>
        <taxon>Lythraceae</taxon>
        <taxon>Punica</taxon>
    </lineage>
</organism>
<protein>
    <submittedName>
        <fullName evidence="2">Uncharacterized protein</fullName>
    </submittedName>
</protein>
<evidence type="ECO:0000313" key="3">
    <source>
        <dbReference type="Proteomes" id="UP000233551"/>
    </source>
</evidence>
<evidence type="ECO:0000313" key="2">
    <source>
        <dbReference type="EMBL" id="PKI68458.1"/>
    </source>
</evidence>
<keyword evidence="1" id="KW-1133">Transmembrane helix</keyword>
<feature type="transmembrane region" description="Helical" evidence="1">
    <location>
        <begin position="109"/>
        <end position="127"/>
    </location>
</feature>
<dbReference type="EMBL" id="PGOL01000554">
    <property type="protein sequence ID" value="PKI68458.1"/>
    <property type="molecule type" value="Genomic_DNA"/>
</dbReference>
<sequence length="158" mass="17698">MNHFLARLKTPRGRPKQKLEESRGCLFLHAQVQSGTPRGISSLTDTRLTHAADRNLKPSGTPDRGGHLTPVQNATSNILHCPSMIRTRNRAIRLFQHPEIPPSMDLHLYFPYTGILPLFTGFGLAFYRYPRASAWQFTAFLGFRPGNLPLSTGFSLAI</sequence>